<evidence type="ECO:0000256" key="7">
    <source>
        <dbReference type="PROSITE-ProRule" id="PRU10141"/>
    </source>
</evidence>
<feature type="region of interest" description="Disordered" evidence="8">
    <location>
        <begin position="219"/>
        <end position="268"/>
    </location>
</feature>
<evidence type="ECO:0000256" key="1">
    <source>
        <dbReference type="ARBA" id="ARBA00010791"/>
    </source>
</evidence>
<feature type="compositionally biased region" description="Basic residues" evidence="8">
    <location>
        <begin position="862"/>
        <end position="876"/>
    </location>
</feature>
<feature type="compositionally biased region" description="Low complexity" evidence="8">
    <location>
        <begin position="23"/>
        <end position="36"/>
    </location>
</feature>
<feature type="domain" description="Protein kinase" evidence="9">
    <location>
        <begin position="328"/>
        <end position="722"/>
    </location>
</feature>
<dbReference type="PANTHER" id="PTHR24346">
    <property type="entry name" value="MAP/MICROTUBULE AFFINITY-REGULATING KINASE"/>
    <property type="match status" value="1"/>
</dbReference>
<sequence length="1268" mass="136075">MNGSPSLASPIPTLPHQSPSPSPRRGTGTGAAAGPSSPRPPRVSMGPRLPSISASQTMDYEQSDSPRTSVVMGFSPVSSHQALPAVPEASPSSPRPPGLTLNNVNRRLSTLSPQMTTPVDQVFQWTEGSPRPLATSPRGLASEFPPRSRRNSAAIVSISLSSRSRSRTPRGNTATLPGQQSGTGTPNKGSSSATPRGDDHAHGTKEVVIQMGEAWAPGVEDMDDWQPAGGMLLDGDESAATEEDEDEFDQDKERSWTGFSDESPHVEEPLKPGMLIGEGMEFQGEIVVPAVGRIGSGGDEDVGLPLRRGGSEATKFTRGDGRQEKKRYEVVRKLGTGSYAVVYLVREKGGRHREFALKCLSKQDLEEEQLETQLFEAHIHLSLPIHQNIVTLHQTLQTRKWLFLMLELCPGEDLFYWLEKSRDASPHTAPIPLPNERSGVMSSSKFSSSSIPFSSSQMFSNLNGMSSSFSNSPANTFSQFSGSPASLLFAHHNGHHHSHHHTPSQTPPTPSLLSAFSANTLLSQRRLRLIASMFSQMCEAVSVCHDAGVSHRDIKPENFICCDSIELEAAIDGEYGEDQDEGKPLDFGPQAKRKVVVKLTDFGLATTEEESGDVECGSKPYMSYECRNNLGPTYFPAHADVWSLGIVLINMLFHRNPWKDPTPGDPNFDNFLMDPIGFLLSKFTGIGREVASYLADHVLCIDVDARISATEFGRWIKSLPDMIGGRKALQSLKISRMENQRTPTEKGLFIKSPIATTQDTSRKFSASALTSSAPALSSLPPPSQLAQLEDHIPEEEASVTTPPLEHDQYELTSATTVDEQPTPVDTSEYASPETVDDECDTFVAESIADDSERADGDSRSLSTHKRRKRGVRKGKAAKAAALAAAGGEQPSQEERDALLAELTEASQTLAREVSKFSNPSEFDATRVEDFPPLGTTPAQAAEAKKSKWKDMMKLSQGSNPELAALARRVAERDGSLNLSAPAKLQQGNQKYSPLASKHLLRQTTTVSSGISSALSSFGPVSSATSSADDEDWRKPRAKPSPSVVNEQDEVVNRGRDKTIHSTRRNEDHSRARKAALAAAAITGGFGEMGAFGKPSGLSLAQPIQTNRPLNNPATTTAAAPAPAPAPAATPSSFGLSAKPVVQPTTYTIRDSVPIGSAPTLAQQGQGKAPFRSGLSHTHAMSMDGASNDIPNFAPSKTYGKNSIDNTTAFARPALSSKESSSTITSSPSVQSQNANATTTPAGPNKPKLKGQIHTLAKMLSGLKTKGKD</sequence>
<proteinExistence type="inferred from homology"/>
<dbReference type="InterPro" id="IPR011009">
    <property type="entry name" value="Kinase-like_dom_sf"/>
</dbReference>
<protein>
    <recommendedName>
        <fullName evidence="9">Protein kinase domain-containing protein</fullName>
    </recommendedName>
</protein>
<feature type="region of interest" description="Disordered" evidence="8">
    <location>
        <begin position="299"/>
        <end position="320"/>
    </location>
</feature>
<evidence type="ECO:0000256" key="6">
    <source>
        <dbReference type="ARBA" id="ARBA00022840"/>
    </source>
</evidence>
<dbReference type="Pfam" id="PF00069">
    <property type="entry name" value="Pkinase"/>
    <property type="match status" value="2"/>
</dbReference>
<feature type="region of interest" description="Disordered" evidence="8">
    <location>
        <begin position="491"/>
        <end position="510"/>
    </location>
</feature>
<gene>
    <name evidence="10" type="ORF">IL334_000529</name>
</gene>
<organism evidence="10 11">
    <name type="scientific">Kwoniella shivajii</name>
    <dbReference type="NCBI Taxonomy" id="564305"/>
    <lineage>
        <taxon>Eukaryota</taxon>
        <taxon>Fungi</taxon>
        <taxon>Dikarya</taxon>
        <taxon>Basidiomycota</taxon>
        <taxon>Agaricomycotina</taxon>
        <taxon>Tremellomycetes</taxon>
        <taxon>Tremellales</taxon>
        <taxon>Cryptococcaceae</taxon>
        <taxon>Kwoniella</taxon>
    </lineage>
</organism>
<evidence type="ECO:0000313" key="11">
    <source>
        <dbReference type="Proteomes" id="UP001329825"/>
    </source>
</evidence>
<dbReference type="InterPro" id="IPR000719">
    <property type="entry name" value="Prot_kinase_dom"/>
</dbReference>
<dbReference type="Gene3D" id="3.30.200.20">
    <property type="entry name" value="Phosphorylase Kinase, domain 1"/>
    <property type="match status" value="1"/>
</dbReference>
<keyword evidence="6 7" id="KW-0067">ATP-binding</keyword>
<feature type="compositionally biased region" description="Polar residues" evidence="8">
    <location>
        <begin position="1198"/>
        <end position="1208"/>
    </location>
</feature>
<dbReference type="PROSITE" id="PS00108">
    <property type="entry name" value="PROTEIN_KINASE_ST"/>
    <property type="match status" value="1"/>
</dbReference>
<feature type="binding site" evidence="7">
    <location>
        <position position="358"/>
    </location>
    <ligand>
        <name>ATP</name>
        <dbReference type="ChEBI" id="CHEBI:30616"/>
    </ligand>
</feature>
<feature type="compositionally biased region" description="Polar residues" evidence="8">
    <location>
        <begin position="52"/>
        <end position="68"/>
    </location>
</feature>
<reference evidence="10 11" key="1">
    <citation type="submission" date="2024-01" db="EMBL/GenBank/DDBJ databases">
        <title>Comparative genomics of Cryptococcus and Kwoniella reveals pathogenesis evolution and contrasting modes of karyotype evolution via chromosome fusion or intercentromeric recombination.</title>
        <authorList>
            <person name="Coelho M.A."/>
            <person name="David-Palma M."/>
            <person name="Shea T."/>
            <person name="Bowers K."/>
            <person name="McGinley-Smith S."/>
            <person name="Mohammad A.W."/>
            <person name="Gnirke A."/>
            <person name="Yurkov A.M."/>
            <person name="Nowrousian M."/>
            <person name="Sun S."/>
            <person name="Cuomo C.A."/>
            <person name="Heitman J."/>
        </authorList>
    </citation>
    <scope>NUCLEOTIDE SEQUENCE [LARGE SCALE GENOMIC DNA]</scope>
    <source>
        <strain evidence="10">CBS 11374</strain>
    </source>
</reference>
<keyword evidence="3" id="KW-0808">Transferase</keyword>
<dbReference type="PROSITE" id="PS00107">
    <property type="entry name" value="PROTEIN_KINASE_ATP"/>
    <property type="match status" value="1"/>
</dbReference>
<keyword evidence="4 7" id="KW-0547">Nucleotide-binding</keyword>
<feature type="compositionally biased region" description="Low complexity" evidence="8">
    <location>
        <begin position="1007"/>
        <end position="1016"/>
    </location>
</feature>
<evidence type="ECO:0000259" key="9">
    <source>
        <dbReference type="PROSITE" id="PS50011"/>
    </source>
</evidence>
<dbReference type="InterPro" id="IPR008271">
    <property type="entry name" value="Ser/Thr_kinase_AS"/>
</dbReference>
<dbReference type="SUPFAM" id="SSF56112">
    <property type="entry name" value="Protein kinase-like (PK-like)"/>
    <property type="match status" value="1"/>
</dbReference>
<name>A0ABZ1CSF5_9TREE</name>
<comment type="similarity">
    <text evidence="1">Belongs to the protein kinase superfamily. CAMK Ser/Thr protein kinase family. NIM1 subfamily.</text>
</comment>
<dbReference type="Gene3D" id="1.10.510.10">
    <property type="entry name" value="Transferase(Phosphotransferase) domain 1"/>
    <property type="match status" value="1"/>
</dbReference>
<dbReference type="SMART" id="SM00220">
    <property type="entry name" value="S_TKc"/>
    <property type="match status" value="1"/>
</dbReference>
<dbReference type="EMBL" id="CP141881">
    <property type="protein sequence ID" value="WRT63606.1"/>
    <property type="molecule type" value="Genomic_DNA"/>
</dbReference>
<feature type="region of interest" description="Disordered" evidence="8">
    <location>
        <begin position="1003"/>
        <end position="1071"/>
    </location>
</feature>
<keyword evidence="11" id="KW-1185">Reference proteome</keyword>
<dbReference type="GeneID" id="87952660"/>
<evidence type="ECO:0000256" key="4">
    <source>
        <dbReference type="ARBA" id="ARBA00022741"/>
    </source>
</evidence>
<feature type="compositionally biased region" description="Polar residues" evidence="8">
    <location>
        <begin position="1101"/>
        <end position="1111"/>
    </location>
</feature>
<evidence type="ECO:0000256" key="5">
    <source>
        <dbReference type="ARBA" id="ARBA00022777"/>
    </source>
</evidence>
<evidence type="ECO:0000256" key="3">
    <source>
        <dbReference type="ARBA" id="ARBA00022679"/>
    </source>
</evidence>
<feature type="compositionally biased region" description="Polar residues" evidence="8">
    <location>
        <begin position="100"/>
        <end position="127"/>
    </location>
</feature>
<evidence type="ECO:0000256" key="8">
    <source>
        <dbReference type="SAM" id="MobiDB-lite"/>
    </source>
</evidence>
<dbReference type="InterPro" id="IPR017441">
    <property type="entry name" value="Protein_kinase_ATP_BS"/>
</dbReference>
<feature type="compositionally biased region" description="Basic and acidic residues" evidence="8">
    <location>
        <begin position="1050"/>
        <end position="1069"/>
    </location>
</feature>
<feature type="compositionally biased region" description="Acidic residues" evidence="8">
    <location>
        <begin position="234"/>
        <end position="250"/>
    </location>
</feature>
<feature type="region of interest" description="Disordered" evidence="8">
    <location>
        <begin position="1099"/>
        <end position="1136"/>
    </location>
</feature>
<dbReference type="Proteomes" id="UP001329825">
    <property type="component" value="Chromosome 1"/>
</dbReference>
<feature type="compositionally biased region" description="Polar residues" evidence="8">
    <location>
        <begin position="813"/>
        <end position="829"/>
    </location>
</feature>
<feature type="compositionally biased region" description="Polar residues" evidence="8">
    <location>
        <begin position="169"/>
        <end position="194"/>
    </location>
</feature>
<feature type="region of interest" description="Disordered" evidence="8">
    <location>
        <begin position="912"/>
        <end position="946"/>
    </location>
</feature>
<evidence type="ECO:0000256" key="2">
    <source>
        <dbReference type="ARBA" id="ARBA00022527"/>
    </source>
</evidence>
<dbReference type="PROSITE" id="PS50011">
    <property type="entry name" value="PROTEIN_KINASE_DOM"/>
    <property type="match status" value="1"/>
</dbReference>
<feature type="compositionally biased region" description="Low complexity" evidence="8">
    <location>
        <begin position="152"/>
        <end position="163"/>
    </location>
</feature>
<feature type="region of interest" description="Disordered" evidence="8">
    <location>
        <begin position="1"/>
        <end position="201"/>
    </location>
</feature>
<feature type="compositionally biased region" description="Low complexity" evidence="8">
    <location>
        <begin position="1215"/>
        <end position="1231"/>
    </location>
</feature>
<feature type="compositionally biased region" description="Low complexity" evidence="8">
    <location>
        <begin position="877"/>
        <end position="887"/>
    </location>
</feature>
<dbReference type="PANTHER" id="PTHR24346:SF82">
    <property type="entry name" value="KP78A-RELATED"/>
    <property type="match status" value="1"/>
</dbReference>
<accession>A0ABZ1CSF5</accession>
<feature type="region of interest" description="Disordered" evidence="8">
    <location>
        <begin position="1156"/>
        <end position="1250"/>
    </location>
</feature>
<feature type="compositionally biased region" description="Polar residues" evidence="8">
    <location>
        <begin position="1232"/>
        <end position="1241"/>
    </location>
</feature>
<dbReference type="RefSeq" id="XP_062788346.1">
    <property type="nucleotide sequence ID" value="XM_062932295.1"/>
</dbReference>
<keyword evidence="2" id="KW-0723">Serine/threonine-protein kinase</keyword>
<feature type="region of interest" description="Disordered" evidence="8">
    <location>
        <begin position="813"/>
        <end position="895"/>
    </location>
</feature>
<feature type="compositionally biased region" description="Basic residues" evidence="8">
    <location>
        <begin position="492"/>
        <end position="502"/>
    </location>
</feature>
<evidence type="ECO:0000313" key="10">
    <source>
        <dbReference type="EMBL" id="WRT63606.1"/>
    </source>
</evidence>
<keyword evidence="5" id="KW-0418">Kinase</keyword>